<evidence type="ECO:0000313" key="2">
    <source>
        <dbReference type="Proteomes" id="UP000823773"/>
    </source>
</evidence>
<sequence>MKLSEIFRDGTVSVVRDAEVSGFAPLSLGGEGSLHYYADTRFVRQFASLTGRRNILTTAELQDAIPETHGLAVCENPREAFLRAYMIHGQAVEARAPFASRISPTAKIHPRAHISDTSVIIGDDVIVDANAVIHERVEIEDGVRIGAGSVIGGDGFEVGIIDGRQIVLPHYGRVLIRRGAVVKTNTSVDWGIYGGDTEIGANSVVDNLVHVAHNVRIGEGCQIIACCLLGGSAIIEDGARIGPNATISNGLRIGRGARVTLGAVVTRDVPDGGHVTGNFAVPHERFLEQLRQSR</sequence>
<reference evidence="1" key="1">
    <citation type="submission" date="2021-03" db="EMBL/GenBank/DDBJ databases">
        <title>Genomic Encyclopedia of Type Strains, Phase IV (KMG-IV): sequencing the most valuable type-strain genomes for metagenomic binning, comparative biology and taxonomic classification.</title>
        <authorList>
            <person name="Goeker M."/>
        </authorList>
    </citation>
    <scope>NUCLEOTIDE SEQUENCE</scope>
    <source>
        <strain evidence="1">DSM 18131</strain>
    </source>
</reference>
<keyword evidence="1" id="KW-0012">Acyltransferase</keyword>
<keyword evidence="1" id="KW-0808">Transferase</keyword>
<dbReference type="EMBL" id="JAGGJR010000002">
    <property type="protein sequence ID" value="MBP1872276.1"/>
    <property type="molecule type" value="Genomic_DNA"/>
</dbReference>
<accession>A0ACC5SUD0</accession>
<protein>
    <submittedName>
        <fullName evidence="1">UDP-3-O-[3-hydroxymyristoyl] glucosamine N-acyltransferase</fullName>
        <ecNumber evidence="1">2.3.1.191</ecNumber>
    </submittedName>
</protein>
<dbReference type="Proteomes" id="UP000823773">
    <property type="component" value="Unassembled WGS sequence"/>
</dbReference>
<organism evidence="1 2">
    <name type="scientific">Ensifer adhaerens</name>
    <name type="common">Sinorhizobium morelense</name>
    <dbReference type="NCBI Taxonomy" id="106592"/>
    <lineage>
        <taxon>Bacteria</taxon>
        <taxon>Pseudomonadati</taxon>
        <taxon>Pseudomonadota</taxon>
        <taxon>Alphaproteobacteria</taxon>
        <taxon>Hyphomicrobiales</taxon>
        <taxon>Rhizobiaceae</taxon>
        <taxon>Sinorhizobium/Ensifer group</taxon>
        <taxon>Ensifer</taxon>
    </lineage>
</organism>
<name>A0ACC5SUD0_ENSAD</name>
<dbReference type="EC" id="2.3.1.191" evidence="1"/>
<keyword evidence="2" id="KW-1185">Reference proteome</keyword>
<evidence type="ECO:0000313" key="1">
    <source>
        <dbReference type="EMBL" id="MBP1872276.1"/>
    </source>
</evidence>
<proteinExistence type="predicted"/>
<gene>
    <name evidence="1" type="ORF">J2Z19_001988</name>
</gene>
<comment type="caution">
    <text evidence="1">The sequence shown here is derived from an EMBL/GenBank/DDBJ whole genome shotgun (WGS) entry which is preliminary data.</text>
</comment>